<dbReference type="Pfam" id="PF07070">
    <property type="entry name" value="Spo0M"/>
    <property type="match status" value="1"/>
</dbReference>
<dbReference type="Proteomes" id="UP000199545">
    <property type="component" value="Unassembled WGS sequence"/>
</dbReference>
<name>A0A1I3NMH8_9BACL</name>
<dbReference type="OrthoDB" id="2351239at2"/>
<evidence type="ECO:0000313" key="1">
    <source>
        <dbReference type="EMBL" id="SFJ10504.1"/>
    </source>
</evidence>
<dbReference type="InterPro" id="IPR009776">
    <property type="entry name" value="Spore_0_M"/>
</dbReference>
<dbReference type="RefSeq" id="WP_093228986.1">
    <property type="nucleotide sequence ID" value="NZ_FORR01000004.1"/>
</dbReference>
<reference evidence="1 2" key="1">
    <citation type="submission" date="2016-10" db="EMBL/GenBank/DDBJ databases">
        <authorList>
            <person name="de Groot N.N."/>
        </authorList>
    </citation>
    <scope>NUCLEOTIDE SEQUENCE [LARGE SCALE GENOMIC DNA]</scope>
    <source>
        <strain evidence="1 2">DSM 44778</strain>
    </source>
</reference>
<proteinExistence type="predicted"/>
<gene>
    <name evidence="1" type="ORF">SAMN05421852_104205</name>
</gene>
<dbReference type="STRING" id="46223.SAMN05421852_104205"/>
<dbReference type="InterPro" id="IPR014756">
    <property type="entry name" value="Ig_E-set"/>
</dbReference>
<dbReference type="AlphaFoldDB" id="A0A1I3NMH8"/>
<accession>A0A1I3NMH8</accession>
<organism evidence="1 2">
    <name type="scientific">Thermoflavimicrobium dichotomicum</name>
    <dbReference type="NCBI Taxonomy" id="46223"/>
    <lineage>
        <taxon>Bacteria</taxon>
        <taxon>Bacillati</taxon>
        <taxon>Bacillota</taxon>
        <taxon>Bacilli</taxon>
        <taxon>Bacillales</taxon>
        <taxon>Thermoactinomycetaceae</taxon>
        <taxon>Thermoflavimicrobium</taxon>
    </lineage>
</organism>
<dbReference type="SUPFAM" id="SSF81296">
    <property type="entry name" value="E set domains"/>
    <property type="match status" value="1"/>
</dbReference>
<dbReference type="EMBL" id="FORR01000004">
    <property type="protein sequence ID" value="SFJ10504.1"/>
    <property type="molecule type" value="Genomic_DNA"/>
</dbReference>
<protein>
    <submittedName>
        <fullName evidence="1">Sporulation-control protein</fullName>
    </submittedName>
</protein>
<dbReference type="PANTHER" id="PTHR40053:SF1">
    <property type="entry name" value="SPORULATION-CONTROL PROTEIN SPO0M"/>
    <property type="match status" value="1"/>
</dbReference>
<keyword evidence="2" id="KW-1185">Reference proteome</keyword>
<sequence length="262" mass="30536">MSFFKRIAASMGVGGAEVDTVLDKSTFCPGDLITGTIHVRGGSVKQDIDDIDLYVMTRYIMEKDDQRIYQESKITTFRAVNRFTILPREEKSFPFQFRLPLDTPISLGSCMVWIKTNLDIKHGLDAQDNDQIQVRPHPWIDKILNAVSDCGFRLREADCEYAPYFRRRLPFVQEFEFVPNTRKYQNKLDEIELVFHLEENGLEVALEVDRKARGVSGWLEEQLNLDETLVRVRLSRDDLNQNEKELAKKFDELISQHANRRF</sequence>
<dbReference type="PANTHER" id="PTHR40053">
    <property type="entry name" value="SPORULATION-CONTROL PROTEIN SPO0M"/>
    <property type="match status" value="1"/>
</dbReference>
<evidence type="ECO:0000313" key="2">
    <source>
        <dbReference type="Proteomes" id="UP000199545"/>
    </source>
</evidence>